<dbReference type="PANTHER" id="PTHR43130">
    <property type="entry name" value="ARAC-FAMILY TRANSCRIPTIONAL REGULATOR"/>
    <property type="match status" value="1"/>
</dbReference>
<evidence type="ECO:0000313" key="3">
    <source>
        <dbReference type="Proteomes" id="UP000789405"/>
    </source>
</evidence>
<dbReference type="InterPro" id="IPR052158">
    <property type="entry name" value="INH-QAR"/>
</dbReference>
<sequence length="184" mass="20435">MANKSFVIGALLYPDYDLLDFNGAIRFLGSLKSEQKLDVKIITISQNGGKCASASQCLNWSDYSFDDCPNFNVLLIPGSRSYAQEIENQAMINFINKWIPKVDYVLSVCSASAIIASTGHLNGKKATSNKSLYDSVITYGPEVKWVRHARWIVDGKFYTSGGKVGLRLNIQQSQPLEELFVDIP</sequence>
<reference evidence="2" key="1">
    <citation type="submission" date="2021-06" db="EMBL/GenBank/DDBJ databases">
        <authorList>
            <person name="Kallberg Y."/>
            <person name="Tangrot J."/>
            <person name="Rosling A."/>
        </authorList>
    </citation>
    <scope>NUCLEOTIDE SEQUENCE</scope>
    <source>
        <strain evidence="2">MA453B</strain>
    </source>
</reference>
<dbReference type="Pfam" id="PF01965">
    <property type="entry name" value="DJ-1_PfpI"/>
    <property type="match status" value="1"/>
</dbReference>
<comment type="caution">
    <text evidence="2">The sequence shown here is derived from an EMBL/GenBank/DDBJ whole genome shotgun (WGS) entry which is preliminary data.</text>
</comment>
<evidence type="ECO:0000313" key="2">
    <source>
        <dbReference type="EMBL" id="CAG8496589.1"/>
    </source>
</evidence>
<protein>
    <submittedName>
        <fullName evidence="2">9785_t:CDS:1</fullName>
    </submittedName>
</protein>
<gene>
    <name evidence="2" type="ORF">DERYTH_LOCUS2683</name>
</gene>
<feature type="domain" description="DJ-1/PfpI" evidence="1">
    <location>
        <begin position="36"/>
        <end position="162"/>
    </location>
</feature>
<dbReference type="AlphaFoldDB" id="A0A9N8ZI34"/>
<dbReference type="EMBL" id="CAJVPY010000878">
    <property type="protein sequence ID" value="CAG8496589.1"/>
    <property type="molecule type" value="Genomic_DNA"/>
</dbReference>
<dbReference type="SUPFAM" id="SSF52317">
    <property type="entry name" value="Class I glutamine amidotransferase-like"/>
    <property type="match status" value="1"/>
</dbReference>
<organism evidence="2 3">
    <name type="scientific">Dentiscutata erythropus</name>
    <dbReference type="NCBI Taxonomy" id="1348616"/>
    <lineage>
        <taxon>Eukaryota</taxon>
        <taxon>Fungi</taxon>
        <taxon>Fungi incertae sedis</taxon>
        <taxon>Mucoromycota</taxon>
        <taxon>Glomeromycotina</taxon>
        <taxon>Glomeromycetes</taxon>
        <taxon>Diversisporales</taxon>
        <taxon>Gigasporaceae</taxon>
        <taxon>Dentiscutata</taxon>
    </lineage>
</organism>
<dbReference type="Gene3D" id="3.40.50.880">
    <property type="match status" value="1"/>
</dbReference>
<dbReference type="InterPro" id="IPR029062">
    <property type="entry name" value="Class_I_gatase-like"/>
</dbReference>
<dbReference type="Proteomes" id="UP000789405">
    <property type="component" value="Unassembled WGS sequence"/>
</dbReference>
<proteinExistence type="predicted"/>
<keyword evidence="3" id="KW-1185">Reference proteome</keyword>
<accession>A0A9N8ZI34</accession>
<dbReference type="PANTHER" id="PTHR43130:SF15">
    <property type="entry name" value="THIJ_PFPI FAMILY PROTEIN (AFU_ORTHOLOGUE AFUA_5G14240)"/>
    <property type="match status" value="1"/>
</dbReference>
<dbReference type="OrthoDB" id="543156at2759"/>
<evidence type="ECO:0000259" key="1">
    <source>
        <dbReference type="Pfam" id="PF01965"/>
    </source>
</evidence>
<dbReference type="InterPro" id="IPR002818">
    <property type="entry name" value="DJ-1/PfpI"/>
</dbReference>
<name>A0A9N8ZI34_9GLOM</name>